<dbReference type="InterPro" id="IPR045851">
    <property type="entry name" value="AMP-bd_C_sf"/>
</dbReference>
<dbReference type="Pfam" id="PF00501">
    <property type="entry name" value="AMP-binding"/>
    <property type="match status" value="2"/>
</dbReference>
<reference evidence="9 10" key="1">
    <citation type="submission" date="2016-03" db="EMBL/GenBank/DDBJ databases">
        <authorList>
            <consortium name="Pathogen Informatics"/>
        </authorList>
    </citation>
    <scope>NUCLEOTIDE SEQUENCE [LARGE SCALE GENOMIC DNA]</scope>
    <source>
        <strain evidence="9 10">NCTC13364</strain>
    </source>
</reference>
<dbReference type="Gene3D" id="3.30.300.30">
    <property type="match status" value="2"/>
</dbReference>
<dbReference type="GO" id="GO:0008610">
    <property type="term" value="P:lipid biosynthetic process"/>
    <property type="evidence" value="ECO:0007669"/>
    <property type="project" value="InterPro"/>
</dbReference>
<dbReference type="GO" id="GO:0006631">
    <property type="term" value="P:fatty acid metabolic process"/>
    <property type="evidence" value="ECO:0007669"/>
    <property type="project" value="UniProtKB-KW"/>
</dbReference>
<dbReference type="Gene3D" id="1.10.1200.10">
    <property type="entry name" value="ACP-like"/>
    <property type="match status" value="2"/>
</dbReference>
<dbReference type="NCBIfam" id="TIGR01733">
    <property type="entry name" value="AA-adenyl-dom"/>
    <property type="match status" value="1"/>
</dbReference>
<dbReference type="InterPro" id="IPR020845">
    <property type="entry name" value="AMP-binding_CS"/>
</dbReference>
<evidence type="ECO:0000256" key="5">
    <source>
        <dbReference type="ARBA" id="ARBA00022832"/>
    </source>
</evidence>
<dbReference type="InterPro" id="IPR010071">
    <property type="entry name" value="AA_adenyl_dom"/>
</dbReference>
<dbReference type="GO" id="GO:0009366">
    <property type="term" value="C:enterobactin synthetase complex"/>
    <property type="evidence" value="ECO:0007669"/>
    <property type="project" value="TreeGrafter"/>
</dbReference>
<dbReference type="FunFam" id="3.40.50.12780:FF:000013">
    <property type="entry name" value="Long-chain-fatty-acid--AMP ligase FadD32"/>
    <property type="match status" value="1"/>
</dbReference>
<protein>
    <submittedName>
        <fullName evidence="9">D-alanine--D-alanine ligase</fullName>
    </submittedName>
</protein>
<evidence type="ECO:0000256" key="6">
    <source>
        <dbReference type="ARBA" id="ARBA00023098"/>
    </source>
</evidence>
<dbReference type="SUPFAM" id="SSF52777">
    <property type="entry name" value="CoA-dependent acyltransferases"/>
    <property type="match status" value="2"/>
</dbReference>
<dbReference type="GO" id="GO:0072330">
    <property type="term" value="P:monocarboxylic acid biosynthetic process"/>
    <property type="evidence" value="ECO:0007669"/>
    <property type="project" value="UniProtKB-ARBA"/>
</dbReference>
<dbReference type="FunFam" id="1.10.1200.10:FF:000016">
    <property type="entry name" value="Non-ribosomal peptide synthase"/>
    <property type="match status" value="1"/>
</dbReference>
<dbReference type="PROSITE" id="PS00455">
    <property type="entry name" value="AMP_BINDING"/>
    <property type="match status" value="1"/>
</dbReference>
<dbReference type="SMART" id="SM00823">
    <property type="entry name" value="PKS_PP"/>
    <property type="match status" value="2"/>
</dbReference>
<dbReference type="InterPro" id="IPR023213">
    <property type="entry name" value="CAT-like_dom_sf"/>
</dbReference>
<dbReference type="PROSITE" id="PS00012">
    <property type="entry name" value="PHOSPHOPANTETHEINE"/>
    <property type="match status" value="1"/>
</dbReference>
<organism evidence="9 10">
    <name type="scientific">Bordetella ansorpii</name>
    <dbReference type="NCBI Taxonomy" id="288768"/>
    <lineage>
        <taxon>Bacteria</taxon>
        <taxon>Pseudomonadati</taxon>
        <taxon>Pseudomonadota</taxon>
        <taxon>Betaproteobacteria</taxon>
        <taxon>Burkholderiales</taxon>
        <taxon>Alcaligenaceae</taxon>
        <taxon>Bordetella</taxon>
    </lineage>
</organism>
<dbReference type="Gene3D" id="3.30.559.30">
    <property type="entry name" value="Nonribosomal peptide synthetase, condensation domain"/>
    <property type="match status" value="1"/>
</dbReference>
<dbReference type="EMBL" id="FKBS01000012">
    <property type="protein sequence ID" value="SAI07969.1"/>
    <property type="molecule type" value="Genomic_DNA"/>
</dbReference>
<proteinExistence type="inferred from homology"/>
<dbReference type="InterPro" id="IPR000873">
    <property type="entry name" value="AMP-dep_synth/lig_dom"/>
</dbReference>
<feature type="domain" description="Carrier" evidence="8">
    <location>
        <begin position="1675"/>
        <end position="1750"/>
    </location>
</feature>
<evidence type="ECO:0000256" key="3">
    <source>
        <dbReference type="ARBA" id="ARBA00022450"/>
    </source>
</evidence>
<dbReference type="SUPFAM" id="SSF47336">
    <property type="entry name" value="ACP-like"/>
    <property type="match status" value="2"/>
</dbReference>
<dbReference type="GO" id="GO:0047527">
    <property type="term" value="F:2,3-dihydroxybenzoate-serine ligase activity"/>
    <property type="evidence" value="ECO:0007669"/>
    <property type="project" value="TreeGrafter"/>
</dbReference>
<dbReference type="PROSITE" id="PS50075">
    <property type="entry name" value="CARRIER"/>
    <property type="match status" value="2"/>
</dbReference>
<name>A0A157MHC9_9BORD</name>
<dbReference type="Gene3D" id="2.30.38.10">
    <property type="entry name" value="Luciferase, Domain 3"/>
    <property type="match status" value="1"/>
</dbReference>
<dbReference type="InterPro" id="IPR036736">
    <property type="entry name" value="ACP-like_sf"/>
</dbReference>
<dbReference type="Gene3D" id="3.30.559.10">
    <property type="entry name" value="Chloramphenicol acetyltransferase-like domain"/>
    <property type="match status" value="1"/>
</dbReference>
<keyword evidence="6" id="KW-0443">Lipid metabolism</keyword>
<evidence type="ECO:0000256" key="7">
    <source>
        <dbReference type="SAM" id="MobiDB-lite"/>
    </source>
</evidence>
<evidence type="ECO:0000259" key="8">
    <source>
        <dbReference type="PROSITE" id="PS50075"/>
    </source>
</evidence>
<dbReference type="RefSeq" id="WP_066410115.1">
    <property type="nucleotide sequence ID" value="NZ_FKBS01000012.1"/>
</dbReference>
<dbReference type="InterPro" id="IPR040097">
    <property type="entry name" value="FAAL/FAAC"/>
</dbReference>
<evidence type="ECO:0000256" key="1">
    <source>
        <dbReference type="ARBA" id="ARBA00001957"/>
    </source>
</evidence>
<dbReference type="CDD" id="cd05930">
    <property type="entry name" value="A_NRPS"/>
    <property type="match status" value="1"/>
</dbReference>
<dbReference type="SUPFAM" id="SSF56801">
    <property type="entry name" value="Acetyl-CoA synthetase-like"/>
    <property type="match status" value="2"/>
</dbReference>
<dbReference type="PANTHER" id="PTHR45527">
    <property type="entry name" value="NONRIBOSOMAL PEPTIDE SYNTHETASE"/>
    <property type="match status" value="1"/>
</dbReference>
<keyword evidence="3" id="KW-0596">Phosphopantetheine</keyword>
<dbReference type="InterPro" id="IPR020806">
    <property type="entry name" value="PKS_PP-bd"/>
</dbReference>
<keyword evidence="9" id="KW-0436">Ligase</keyword>
<dbReference type="GO" id="GO:0071766">
    <property type="term" value="P:Actinobacterium-type cell wall biogenesis"/>
    <property type="evidence" value="ECO:0007669"/>
    <property type="project" value="UniProtKB-ARBA"/>
</dbReference>
<dbReference type="GO" id="GO:0031177">
    <property type="term" value="F:phosphopantetheine binding"/>
    <property type="evidence" value="ECO:0007669"/>
    <property type="project" value="InterPro"/>
</dbReference>
<dbReference type="FunFam" id="2.30.38.10:FF:000001">
    <property type="entry name" value="Non-ribosomal peptide synthetase PvdI"/>
    <property type="match status" value="1"/>
</dbReference>
<dbReference type="InterPro" id="IPR042099">
    <property type="entry name" value="ANL_N_sf"/>
</dbReference>
<keyword evidence="5" id="KW-0276">Fatty acid metabolism</keyword>
<dbReference type="GO" id="GO:0005829">
    <property type="term" value="C:cytosol"/>
    <property type="evidence" value="ECO:0007669"/>
    <property type="project" value="TreeGrafter"/>
</dbReference>
<dbReference type="Pfam" id="PF00668">
    <property type="entry name" value="Condensation"/>
    <property type="match status" value="1"/>
</dbReference>
<dbReference type="Gene3D" id="3.40.50.980">
    <property type="match status" value="2"/>
</dbReference>
<dbReference type="GO" id="GO:0009239">
    <property type="term" value="P:enterobactin biosynthetic process"/>
    <property type="evidence" value="ECO:0007669"/>
    <property type="project" value="TreeGrafter"/>
</dbReference>
<dbReference type="CDD" id="cd05931">
    <property type="entry name" value="FAAL"/>
    <property type="match status" value="1"/>
</dbReference>
<comment type="cofactor">
    <cofactor evidence="1">
        <name>pantetheine 4'-phosphate</name>
        <dbReference type="ChEBI" id="CHEBI:47942"/>
    </cofactor>
</comment>
<accession>A0A157MHC9</accession>
<dbReference type="InterPro" id="IPR025110">
    <property type="entry name" value="AMP-bd_C"/>
</dbReference>
<sequence length="1783" mass="190321">MAGEKGLAGRERDGAADIVSHLRGLADARGDEPWLTVVGAAPQGRRADVLTYGQLDARVRALAAVLQRDHDRGARALVMLDNDEHYVISMLACFYAGVVAVPVFPPEPNRPQPMMRLREIALDAQAACILTLAHWRDALREGAQEFEEARLLAVDEVDASEAETWHPFAPSPSDIAFLQYTSGSTAAPKGVMVSHGNLIANARAIIASMGITPADRMLTWTPLYHDMGLIGGLLQPLYATTPLVLISPRYFLESPVRWLALVHEFRSTISGGPDFAYRLCVDRVSDTQLRGLDLSCWRVAYTGAEPVRADTCRAFSRRVAAAGFSPAAIYPCYGLAESTLLATGGRRGDGMRSTRFHSADMAAGQARALQEPDGAEAMELVDCGVAADGHEIGIFDGAAARPLKAGEVGEIWIYGPSVACGYWNRPDASRETFVGEPGRRWLRTGDLGFLREGRLYITGRQKDLIIVNGHNLYPQDIERVVEQGVAGARPGRVAAFAVHGASGQDEGVGVALEVSRKERKQTSVAQVVEAAITAVGAAFGHAPEVVVLLEPGALPKTSSGKLQRQACRQGWARRTLDAYGAYAHGRYVLGEDANANADAGDAAPRTDTERALCEVWRQALDLSATPPRDAHFFAAGGDSLAATRLAALIRRQWGFACSAQDILAQPRLHALAGWIAGQADAPAPQVDGPAPRDRGQQALAQPVSHAQESQWFLWQLDPGGAAYHVCAALHLSRRPDRAALETALAALRERHAVLRTVYDVTPEGAVTQRVTPAQGPVASWISANDGLDAALRRFSHAPFDLRQGPLLRAAVITEEDAPDCVLAIALHHIAADAVSMALLLREWAQAYAHAAAGQADPASAPALQYADFAAWQRGQSQTAAFARQLAWWRDRLGERHPVLALPLDRPRTDAARHPAGHFRLTVDAALGARLQQVAAGQGASLFMLLLAAFHALLHRYTGQEDVRVGVPMAQRTAPGTQDMVGLFVNTVVMRATVRGRLTLGTLLEQVRTMALGAQANQDLPFEQVVRALVPMRNLRVSPLFQAMFNFLGQDVQGQIQLPGIAVRYQRVPEAASQFDLALDVQRQQDGTLLADFVYPADLFDAATIARMADSYALLLQACVDDLQQAVGEIVLLAPAQQQALAQWSASRHDGVAPLFEPVHKAIERHAVTRPRAVALAGDAGELDYDALNQHANQLASRLREAGVRPGGVVVSALPRSAQMVVALLAVFKLGAVHVPLDATQPAARLNALVADCRAQLAIFEAESPLALAAPACPQLILPAQLPPLGPRLADPAVALHADSLAYVIYTSGTTGRPKGVAVPHGALASHLRAMTALCGMDGHDRVLQFASPHVDAGLEQTLLPLATGAALVLQPRWQTLAPAFDQDLQRLGVTVADLPPAYARQLLAQAQPLQATLRAVLFGGEAWHEDDLRLFRRVLHPACIINAYGPTEAVITPVAWRADGQSPGGEPTGAPPIGRALGPRCAYVLDADLQPVPPGVTGELYLGGEALARGYLNRPDITADRFVADPFHVAGARLYRTGDLVKWREDGELIYLRRNDAQVQLRGFRIEPGEIEARLLALQGVREAVVLLLERGDTAQLVACVTARADHALDGAGLRAALRQHLPEVMVPGAVHVLPSLPLASGGKIDRAALAAHAEQAAVAAAGACPVPATPAQDGPATALAAALAAIWAEVLGVEHVGPHDNFFDLGGNSLLLIRLHQRIEAQLDAGLTVLDLFRHATVAAQAAHLAPKPASAAAPAAAQAAEGRAQRQRAALLQRGAARRVQ</sequence>
<dbReference type="InterPro" id="IPR001242">
    <property type="entry name" value="Condensation_dom"/>
</dbReference>
<dbReference type="Pfam" id="PF13193">
    <property type="entry name" value="AMP-binding_C"/>
    <property type="match status" value="1"/>
</dbReference>
<dbReference type="InterPro" id="IPR006162">
    <property type="entry name" value="Ppantetheine_attach_site"/>
</dbReference>
<dbReference type="Gene3D" id="3.40.50.12780">
    <property type="entry name" value="N-terminal domain of ligase-like"/>
    <property type="match status" value="1"/>
</dbReference>
<feature type="region of interest" description="Disordered" evidence="7">
    <location>
        <begin position="682"/>
        <end position="701"/>
    </location>
</feature>
<comment type="similarity">
    <text evidence="2">Belongs to the ATP-dependent AMP-binding enzyme family.</text>
</comment>
<dbReference type="Pfam" id="PF00550">
    <property type="entry name" value="PP-binding"/>
    <property type="match status" value="2"/>
</dbReference>
<dbReference type="PANTHER" id="PTHR45527:SF1">
    <property type="entry name" value="FATTY ACID SYNTHASE"/>
    <property type="match status" value="1"/>
</dbReference>
<dbReference type="GO" id="GO:0043041">
    <property type="term" value="P:amino acid activation for nonribosomal peptide biosynthetic process"/>
    <property type="evidence" value="ECO:0007669"/>
    <property type="project" value="TreeGrafter"/>
</dbReference>
<evidence type="ECO:0000256" key="2">
    <source>
        <dbReference type="ARBA" id="ARBA00006432"/>
    </source>
</evidence>
<evidence type="ECO:0000313" key="9">
    <source>
        <dbReference type="EMBL" id="SAI07969.1"/>
    </source>
</evidence>
<dbReference type="CDD" id="cd19531">
    <property type="entry name" value="LCL_NRPS-like"/>
    <property type="match status" value="1"/>
</dbReference>
<keyword evidence="4" id="KW-0597">Phosphoprotein</keyword>
<evidence type="ECO:0000256" key="4">
    <source>
        <dbReference type="ARBA" id="ARBA00022553"/>
    </source>
</evidence>
<evidence type="ECO:0000313" key="10">
    <source>
        <dbReference type="Proteomes" id="UP000077037"/>
    </source>
</evidence>
<feature type="domain" description="Carrier" evidence="8">
    <location>
        <begin position="603"/>
        <end position="679"/>
    </location>
</feature>
<dbReference type="InterPro" id="IPR009081">
    <property type="entry name" value="PP-bd_ACP"/>
</dbReference>
<dbReference type="Proteomes" id="UP000077037">
    <property type="component" value="Unassembled WGS sequence"/>
</dbReference>
<gene>
    <name evidence="9" type="primary">dltA_2</name>
    <name evidence="9" type="ORF">SAMEA1982600_01246</name>
</gene>